<protein>
    <submittedName>
        <fullName evidence="11">TonB-dependent receptor-like protein</fullName>
    </submittedName>
</protein>
<evidence type="ECO:0000256" key="6">
    <source>
        <dbReference type="ARBA" id="ARBA00023136"/>
    </source>
</evidence>
<dbReference type="GO" id="GO:0015344">
    <property type="term" value="F:siderophore uptake transmembrane transporter activity"/>
    <property type="evidence" value="ECO:0007669"/>
    <property type="project" value="TreeGrafter"/>
</dbReference>
<organism evidence="11 12">
    <name type="scientific">Mangrovibacterium diazotrophicum</name>
    <dbReference type="NCBI Taxonomy" id="1261403"/>
    <lineage>
        <taxon>Bacteria</taxon>
        <taxon>Pseudomonadati</taxon>
        <taxon>Bacteroidota</taxon>
        <taxon>Bacteroidia</taxon>
        <taxon>Marinilabiliales</taxon>
        <taxon>Prolixibacteraceae</taxon>
        <taxon>Mangrovibacterium</taxon>
    </lineage>
</organism>
<dbReference type="Gene3D" id="2.40.170.20">
    <property type="entry name" value="TonB-dependent receptor, beta-barrel domain"/>
    <property type="match status" value="1"/>
</dbReference>
<dbReference type="SUPFAM" id="SSF49464">
    <property type="entry name" value="Carboxypeptidase regulatory domain-like"/>
    <property type="match status" value="1"/>
</dbReference>
<keyword evidence="3 8" id="KW-1134">Transmembrane beta strand</keyword>
<keyword evidence="11" id="KW-0675">Receptor</keyword>
<dbReference type="SUPFAM" id="SSF56935">
    <property type="entry name" value="Porins"/>
    <property type="match status" value="1"/>
</dbReference>
<comment type="subcellular location">
    <subcellularLocation>
        <location evidence="1 8">Cell outer membrane</location>
        <topology evidence="1 8">Multi-pass membrane protein</topology>
    </subcellularLocation>
</comment>
<accession>A0A419VVK7</accession>
<dbReference type="InterPro" id="IPR039426">
    <property type="entry name" value="TonB-dep_rcpt-like"/>
</dbReference>
<feature type="chain" id="PRO_5019152769" evidence="9">
    <location>
        <begin position="22"/>
        <end position="900"/>
    </location>
</feature>
<evidence type="ECO:0000256" key="7">
    <source>
        <dbReference type="ARBA" id="ARBA00023237"/>
    </source>
</evidence>
<evidence type="ECO:0000256" key="9">
    <source>
        <dbReference type="SAM" id="SignalP"/>
    </source>
</evidence>
<evidence type="ECO:0000256" key="3">
    <source>
        <dbReference type="ARBA" id="ARBA00022452"/>
    </source>
</evidence>
<evidence type="ECO:0000313" key="12">
    <source>
        <dbReference type="Proteomes" id="UP000283387"/>
    </source>
</evidence>
<dbReference type="Gene3D" id="2.60.40.1120">
    <property type="entry name" value="Carboxypeptidase-like, regulatory domain"/>
    <property type="match status" value="1"/>
</dbReference>
<reference evidence="11 12" key="1">
    <citation type="submission" date="2018-09" db="EMBL/GenBank/DDBJ databases">
        <title>Genomic Encyclopedia of Archaeal and Bacterial Type Strains, Phase II (KMG-II): from individual species to whole genera.</title>
        <authorList>
            <person name="Goeker M."/>
        </authorList>
    </citation>
    <scope>NUCLEOTIDE SEQUENCE [LARGE SCALE GENOMIC DNA]</scope>
    <source>
        <strain evidence="11 12">DSM 27148</strain>
    </source>
</reference>
<name>A0A419VVK7_9BACT</name>
<keyword evidence="4 8" id="KW-0812">Transmembrane</keyword>
<keyword evidence="2 8" id="KW-0813">Transport</keyword>
<dbReference type="Pfam" id="PF07715">
    <property type="entry name" value="Plug"/>
    <property type="match status" value="1"/>
</dbReference>
<evidence type="ECO:0000256" key="8">
    <source>
        <dbReference type="PROSITE-ProRule" id="PRU01360"/>
    </source>
</evidence>
<comment type="similarity">
    <text evidence="8">Belongs to the TonB-dependent receptor family.</text>
</comment>
<dbReference type="InterPro" id="IPR036942">
    <property type="entry name" value="Beta-barrel_TonB_sf"/>
</dbReference>
<keyword evidence="6 8" id="KW-0472">Membrane</keyword>
<dbReference type="RefSeq" id="WP_120275358.1">
    <property type="nucleotide sequence ID" value="NZ_RAPN01000005.1"/>
</dbReference>
<evidence type="ECO:0000259" key="10">
    <source>
        <dbReference type="Pfam" id="PF07715"/>
    </source>
</evidence>
<dbReference type="GO" id="GO:0009279">
    <property type="term" value="C:cell outer membrane"/>
    <property type="evidence" value="ECO:0007669"/>
    <property type="project" value="UniProtKB-SubCell"/>
</dbReference>
<keyword evidence="5 9" id="KW-0732">Signal</keyword>
<evidence type="ECO:0000313" key="11">
    <source>
        <dbReference type="EMBL" id="RKD86042.1"/>
    </source>
</evidence>
<dbReference type="PANTHER" id="PTHR30069:SF29">
    <property type="entry name" value="HEMOGLOBIN AND HEMOGLOBIN-HAPTOGLOBIN-BINDING PROTEIN 1-RELATED"/>
    <property type="match status" value="1"/>
</dbReference>
<dbReference type="InterPro" id="IPR012910">
    <property type="entry name" value="Plug_dom"/>
</dbReference>
<keyword evidence="12" id="KW-1185">Reference proteome</keyword>
<dbReference type="Gene3D" id="2.170.130.10">
    <property type="entry name" value="TonB-dependent receptor, plug domain"/>
    <property type="match status" value="1"/>
</dbReference>
<gene>
    <name evidence="11" type="ORF">BC643_4358</name>
</gene>
<dbReference type="PROSITE" id="PS52016">
    <property type="entry name" value="TONB_DEPENDENT_REC_3"/>
    <property type="match status" value="1"/>
</dbReference>
<evidence type="ECO:0000256" key="2">
    <source>
        <dbReference type="ARBA" id="ARBA00022448"/>
    </source>
</evidence>
<dbReference type="OrthoDB" id="9803050at2"/>
<dbReference type="AlphaFoldDB" id="A0A419VVK7"/>
<proteinExistence type="inferred from homology"/>
<sequence length="900" mass="102535">MTFKIYLTLLFLFAGTVHLLAQDSVKETKISGVYNDAPVERFLDDLNEKYHLLSYYQQSWLDSITVTATFDDIPLVQALNKVFGQSPLGYRFFQDAIVLIPRSLSGENIRREGDVSVLVIGDPVDRGRYKKAVLKGTITDGKQGDRLAGAVIYVRDLDKGFSTDRNGEFEMELPVGLHQLQLSYMGYEPQTVRVELIENGEVLLDLFEETHSLDEITVKADNSGSTRTQMSMSRVDAKVIKELPVLMGEADVIKSVVMMPGIQSVGELASGFNVRGGNTDQNLILLDGAPIYNTSHLFGFFSMLNPDAVSDVILFKGGLPASYGERVASVMDVQLKEGSVEKLQFYGGLGLINSRFTLEGPFVKDKKSSFLLGGRTTYSDWMLRQMRNLEFRHSVARFYDLNGNVNIHFSDKNKLKLMAYSSSDEFNLNSNSLYQYDNLISALNWKLALGTKFVSDFNASYSRYRFSLYEEDDLGPELDYELKTGIEYWGGKYNFSYLPSDGLKLNLGFQANYQQVNPGEIAPGQSDSYIEYEKVQDEQALGTAIFAGAELDLTDQLAMTAGVRYSRFTALGPATVYLYDPNYSSSAEHVVDSLIFGKNDKIKTWQGLEPRLSFKYTLNDGSSVRWAYQRVYQYLNQISNTSVVSPADFWKISDYHTSPLISDQLALGYFRDFTQKGLETSVEMYYKRLQNLVEYKNGAQLVMNHHLETDIIQADGYAYGLELYVKKATGRLNGWLSYTYSRTMRKTDNTFDEEVINNGKYYPSVYDKPHDVSVVANYQISRRWRVSGNFVLSSGRPTTLPELRYTFGGEQVVYYSDRNKYRMPTYHRFDISLTFDENLRRKRMWKGSWTLSIYNLYGRKNPYSVYYQREAEDQSSGLFGLYKFSIIGIPVPSITYNFRF</sequence>
<feature type="signal peptide" evidence="9">
    <location>
        <begin position="1"/>
        <end position="21"/>
    </location>
</feature>
<evidence type="ECO:0000256" key="1">
    <source>
        <dbReference type="ARBA" id="ARBA00004571"/>
    </source>
</evidence>
<feature type="domain" description="TonB-dependent receptor plug" evidence="10">
    <location>
        <begin position="228"/>
        <end position="326"/>
    </location>
</feature>
<dbReference type="EMBL" id="RAPN01000005">
    <property type="protein sequence ID" value="RKD86042.1"/>
    <property type="molecule type" value="Genomic_DNA"/>
</dbReference>
<dbReference type="InterPro" id="IPR008969">
    <property type="entry name" value="CarboxyPept-like_regulatory"/>
</dbReference>
<keyword evidence="7 8" id="KW-0998">Cell outer membrane</keyword>
<evidence type="ECO:0000256" key="4">
    <source>
        <dbReference type="ARBA" id="ARBA00022692"/>
    </source>
</evidence>
<dbReference type="GO" id="GO:0044718">
    <property type="term" value="P:siderophore transmembrane transport"/>
    <property type="evidence" value="ECO:0007669"/>
    <property type="project" value="TreeGrafter"/>
</dbReference>
<dbReference type="InterPro" id="IPR037066">
    <property type="entry name" value="Plug_dom_sf"/>
</dbReference>
<dbReference type="PANTHER" id="PTHR30069">
    <property type="entry name" value="TONB-DEPENDENT OUTER MEMBRANE RECEPTOR"/>
    <property type="match status" value="1"/>
</dbReference>
<evidence type="ECO:0000256" key="5">
    <source>
        <dbReference type="ARBA" id="ARBA00022729"/>
    </source>
</evidence>
<comment type="caution">
    <text evidence="11">The sequence shown here is derived from an EMBL/GenBank/DDBJ whole genome shotgun (WGS) entry which is preliminary data.</text>
</comment>
<dbReference type="Proteomes" id="UP000283387">
    <property type="component" value="Unassembled WGS sequence"/>
</dbReference>
<dbReference type="Pfam" id="PF13715">
    <property type="entry name" value="CarbopepD_reg_2"/>
    <property type="match status" value="1"/>
</dbReference>